<name>A0A6V7VJF4_MELEN</name>
<dbReference type="Gene3D" id="3.30.800.10">
    <property type="entry name" value="Phosphatidylinositol Phosphate Kinase II Beta"/>
    <property type="match status" value="1"/>
</dbReference>
<evidence type="ECO:0000256" key="1">
    <source>
        <dbReference type="PROSITE-ProRule" id="PRU00781"/>
    </source>
</evidence>
<dbReference type="InterPro" id="IPR002498">
    <property type="entry name" value="PInositol-4-P-4/5-kinase_core"/>
</dbReference>
<dbReference type="AlphaFoldDB" id="A0A6V7VJF4"/>
<dbReference type="GO" id="GO:0016308">
    <property type="term" value="F:1-phosphatidylinositol-4-phosphate 5-kinase activity"/>
    <property type="evidence" value="ECO:0007669"/>
    <property type="project" value="TreeGrafter"/>
</dbReference>
<keyword evidence="1" id="KW-0418">Kinase</keyword>
<organism evidence="3 4">
    <name type="scientific">Meloidogyne enterolobii</name>
    <name type="common">Root-knot nematode worm</name>
    <name type="synonym">Meloidogyne mayaguensis</name>
    <dbReference type="NCBI Taxonomy" id="390850"/>
    <lineage>
        <taxon>Eukaryota</taxon>
        <taxon>Metazoa</taxon>
        <taxon>Ecdysozoa</taxon>
        <taxon>Nematoda</taxon>
        <taxon>Chromadorea</taxon>
        <taxon>Rhabditida</taxon>
        <taxon>Tylenchina</taxon>
        <taxon>Tylenchomorpha</taxon>
        <taxon>Tylenchoidea</taxon>
        <taxon>Meloidogynidae</taxon>
        <taxon>Meloidogyninae</taxon>
        <taxon>Meloidogyne</taxon>
    </lineage>
</organism>
<dbReference type="OrthoDB" id="70770at2759"/>
<keyword evidence="1" id="KW-0067">ATP-binding</keyword>
<dbReference type="GO" id="GO:0005524">
    <property type="term" value="F:ATP binding"/>
    <property type="evidence" value="ECO:0007669"/>
    <property type="project" value="UniProtKB-UniRule"/>
</dbReference>
<proteinExistence type="predicted"/>
<dbReference type="Gene3D" id="3.30.810.10">
    <property type="entry name" value="2-Layer Sandwich"/>
    <property type="match status" value="1"/>
</dbReference>
<evidence type="ECO:0000313" key="3">
    <source>
        <dbReference type="EMBL" id="CAD2174341.1"/>
    </source>
</evidence>
<dbReference type="InterPro" id="IPR027483">
    <property type="entry name" value="PInositol-4-P-4/5-kinase_C_sf"/>
</dbReference>
<keyword evidence="1" id="KW-0808">Transferase</keyword>
<evidence type="ECO:0000313" key="4">
    <source>
        <dbReference type="Proteomes" id="UP000580250"/>
    </source>
</evidence>
<feature type="domain" description="PIPK" evidence="2">
    <location>
        <begin position="173"/>
        <end position="558"/>
    </location>
</feature>
<dbReference type="SMART" id="SM00330">
    <property type="entry name" value="PIPKc"/>
    <property type="match status" value="1"/>
</dbReference>
<gene>
    <name evidence="3" type="ORF">MENT_LOCUS25995</name>
</gene>
<dbReference type="PANTHER" id="PTHR23086:SF101">
    <property type="entry name" value="LP03320P-RELATED"/>
    <property type="match status" value="1"/>
</dbReference>
<dbReference type="Proteomes" id="UP000580250">
    <property type="component" value="Unassembled WGS sequence"/>
</dbReference>
<keyword evidence="1" id="KW-0547">Nucleotide-binding</keyword>
<comment type="caution">
    <text evidence="3">The sequence shown here is derived from an EMBL/GenBank/DDBJ whole genome shotgun (WGS) entry which is preliminary data.</text>
</comment>
<dbReference type="Pfam" id="PF01504">
    <property type="entry name" value="PIP5K"/>
    <property type="match status" value="1"/>
</dbReference>
<dbReference type="PANTHER" id="PTHR23086">
    <property type="entry name" value="PHOSPHATIDYLINOSITOL-4-PHOSPHATE 5-KINASE"/>
    <property type="match status" value="1"/>
</dbReference>
<sequence>MINFLGNYEDMMTKLEINYYKELRKQIIGKEGEINLIINSPKCERSRGGFLLSACTRNSINVIEPIGKSNTNNEVGNIKLIEEEKLKNKFERSSAIRFSLRKYLCDINFNRTTKWENEENCDNKAENCEEMKKIKNKHERIFKRIQSRYPHGYKDDFKLTIFFPEKFRELWKFFGVEIKDLIISLTFARLEGFDNPAKSGASFFTSWDKKYFLKSVMSEPKWYSKVKKFDLMDVIKFIGNKLEPEVEKDFFFFDEENKNFEKSFEEENKHLLNYQRTPSLYFNENERKFRGGFLEYFDLISSLYSTKKLFFKNKRETLLPKFFLLFSFTPLNGQSKSEIFSIQNGLFPEGTPKIHLIFDLKGSKRILPTEEGLEKLLKNGKSPNWTELNFVNEEEGEDGGFFPNGIKLNENDFENFKQMIEEDSKFLEKSNIIDYSLLLGIHIVDDQNEENKNIGGIKAFCDDCSNLNKILEILEKKGNNQTNIDEKNKRKELRLFVGIIDILQSFIPKRQIEARIKGLMSKIKGEKNILKDIEYATASITDPESYSNRFINFITTKIFKKENEELYIK</sequence>
<accession>A0A6V7VJF4</accession>
<dbReference type="GO" id="GO:0005886">
    <property type="term" value="C:plasma membrane"/>
    <property type="evidence" value="ECO:0007669"/>
    <property type="project" value="TreeGrafter"/>
</dbReference>
<evidence type="ECO:0000259" key="2">
    <source>
        <dbReference type="PROSITE" id="PS51455"/>
    </source>
</evidence>
<dbReference type="SUPFAM" id="SSF56104">
    <property type="entry name" value="SAICAR synthase-like"/>
    <property type="match status" value="2"/>
</dbReference>
<dbReference type="GO" id="GO:0046854">
    <property type="term" value="P:phosphatidylinositol phosphate biosynthetic process"/>
    <property type="evidence" value="ECO:0007669"/>
    <property type="project" value="TreeGrafter"/>
</dbReference>
<protein>
    <recommendedName>
        <fullName evidence="2">PIPK domain-containing protein</fullName>
    </recommendedName>
</protein>
<dbReference type="PROSITE" id="PS51455">
    <property type="entry name" value="PIPK"/>
    <property type="match status" value="1"/>
</dbReference>
<reference evidence="3 4" key="1">
    <citation type="submission" date="2020-08" db="EMBL/GenBank/DDBJ databases">
        <authorList>
            <person name="Koutsovoulos G."/>
            <person name="Danchin GJ E."/>
        </authorList>
    </citation>
    <scope>NUCLEOTIDE SEQUENCE [LARGE SCALE GENOMIC DNA]</scope>
</reference>
<dbReference type="InterPro" id="IPR023610">
    <property type="entry name" value="PInositol-4/5-P-5/4-kinase"/>
</dbReference>
<dbReference type="EMBL" id="CAJEWN010000233">
    <property type="protein sequence ID" value="CAD2174341.1"/>
    <property type="molecule type" value="Genomic_DNA"/>
</dbReference>
<dbReference type="InterPro" id="IPR027484">
    <property type="entry name" value="PInositol-4-P-5-kinase_N"/>
</dbReference>